<evidence type="ECO:0000256" key="4">
    <source>
        <dbReference type="ARBA" id="ARBA00022989"/>
    </source>
</evidence>
<keyword evidence="9" id="KW-1185">Reference proteome</keyword>
<name>A0A6H9WKZ1_9MICO</name>
<dbReference type="PANTHER" id="PTHR30213:SF1">
    <property type="entry name" value="INNER MEMBRANE PROTEIN YHJD"/>
    <property type="match status" value="1"/>
</dbReference>
<dbReference type="OrthoDB" id="3229302at2"/>
<comment type="caution">
    <text evidence="8">The sequence shown here is derived from an EMBL/GenBank/DDBJ whole genome shotgun (WGS) entry which is preliminary data.</text>
</comment>
<keyword evidence="4 7" id="KW-1133">Transmembrane helix</keyword>
<dbReference type="InterPro" id="IPR017039">
    <property type="entry name" value="Virul_fac_BrkB"/>
</dbReference>
<accession>A0A6H9WKZ1</accession>
<gene>
    <name evidence="8" type="ORF">F8O04_10670</name>
</gene>
<dbReference type="Proteomes" id="UP000431744">
    <property type="component" value="Unassembled WGS sequence"/>
</dbReference>
<evidence type="ECO:0000256" key="7">
    <source>
        <dbReference type="SAM" id="Phobius"/>
    </source>
</evidence>
<feature type="transmembrane region" description="Helical" evidence="7">
    <location>
        <begin position="216"/>
        <end position="238"/>
    </location>
</feature>
<feature type="transmembrane region" description="Helical" evidence="7">
    <location>
        <begin position="59"/>
        <end position="87"/>
    </location>
</feature>
<evidence type="ECO:0000313" key="9">
    <source>
        <dbReference type="Proteomes" id="UP000431744"/>
    </source>
</evidence>
<protein>
    <submittedName>
        <fullName evidence="8">YihY/virulence factor BrkB family protein</fullName>
    </submittedName>
</protein>
<dbReference type="AlphaFoldDB" id="A0A6H9WKZ1"/>
<dbReference type="GO" id="GO:0005886">
    <property type="term" value="C:plasma membrane"/>
    <property type="evidence" value="ECO:0007669"/>
    <property type="project" value="UniProtKB-SubCell"/>
</dbReference>
<evidence type="ECO:0000313" key="8">
    <source>
        <dbReference type="EMBL" id="KAB1648172.1"/>
    </source>
</evidence>
<organism evidence="8 9">
    <name type="scientific">Pseudoclavibacter endophyticus</name>
    <dbReference type="NCBI Taxonomy" id="1778590"/>
    <lineage>
        <taxon>Bacteria</taxon>
        <taxon>Bacillati</taxon>
        <taxon>Actinomycetota</taxon>
        <taxon>Actinomycetes</taxon>
        <taxon>Micrococcales</taxon>
        <taxon>Microbacteriaceae</taxon>
        <taxon>Pseudoclavibacter</taxon>
    </lineage>
</organism>
<feature type="transmembrane region" description="Helical" evidence="7">
    <location>
        <begin position="250"/>
        <end position="269"/>
    </location>
</feature>
<evidence type="ECO:0000256" key="3">
    <source>
        <dbReference type="ARBA" id="ARBA00022692"/>
    </source>
</evidence>
<sequence length="406" mass="44149">MNRRTALRRPRALRTILPPLPRRRDEASFMDWVKDFVTWYNATRFARTMKENFDKGAPVMAGGMAFMGIFSLFAGLWAVFSVLGLVVAGREDIQMWVITSIDTALPGLIGTGAAIDPDVLLNATVFGWTGIIALVGTVWTALRWLGGTRIAIRSIFELAPTGDIPFVLAKLRDLGLIIAALVLLLLSSSFIAGGQGAVTWAMETFGLADLGGAREVLIQISSSIIAVIFDSVLLAGLVRVLAHLHVPWRVLAPAALVGGVILGVIKMLAASLVGGASANPLLATFATLVSVLILFNLMATVQLLVATWVKVSMDDLGLSPRMLTAEEAAEEARATAIRAQQELLAAEELALREELRTSHRFGDRAAKRRLREIEDERRTLENEDLVLRMWNGDRPASVRATHVPRD</sequence>
<dbReference type="RefSeq" id="WP_158029367.1">
    <property type="nucleotide sequence ID" value="NZ_BMHG01000001.1"/>
</dbReference>
<dbReference type="PANTHER" id="PTHR30213">
    <property type="entry name" value="INNER MEMBRANE PROTEIN YHJD"/>
    <property type="match status" value="1"/>
</dbReference>
<dbReference type="EMBL" id="WBJY01000002">
    <property type="protein sequence ID" value="KAB1648172.1"/>
    <property type="molecule type" value="Genomic_DNA"/>
</dbReference>
<keyword evidence="6" id="KW-0175">Coiled coil</keyword>
<keyword evidence="3 7" id="KW-0812">Transmembrane</keyword>
<reference evidence="8 9" key="1">
    <citation type="submission" date="2019-09" db="EMBL/GenBank/DDBJ databases">
        <title>Phylogeny of genus Pseudoclavibacter and closely related genus.</title>
        <authorList>
            <person name="Li Y."/>
        </authorList>
    </citation>
    <scope>NUCLEOTIDE SEQUENCE [LARGE SCALE GENOMIC DNA]</scope>
    <source>
        <strain evidence="8 9">EGI 60007</strain>
    </source>
</reference>
<feature type="transmembrane region" description="Helical" evidence="7">
    <location>
        <begin position="174"/>
        <end position="196"/>
    </location>
</feature>
<feature type="transmembrane region" description="Helical" evidence="7">
    <location>
        <begin position="281"/>
        <end position="309"/>
    </location>
</feature>
<feature type="transmembrane region" description="Helical" evidence="7">
    <location>
        <begin position="125"/>
        <end position="145"/>
    </location>
</feature>
<evidence type="ECO:0000256" key="5">
    <source>
        <dbReference type="ARBA" id="ARBA00023136"/>
    </source>
</evidence>
<keyword evidence="5 7" id="KW-0472">Membrane</keyword>
<evidence type="ECO:0000256" key="1">
    <source>
        <dbReference type="ARBA" id="ARBA00004651"/>
    </source>
</evidence>
<keyword evidence="2" id="KW-1003">Cell membrane</keyword>
<comment type="subcellular location">
    <subcellularLocation>
        <location evidence="1">Cell membrane</location>
        <topology evidence="1">Multi-pass membrane protein</topology>
    </subcellularLocation>
</comment>
<evidence type="ECO:0000256" key="6">
    <source>
        <dbReference type="SAM" id="Coils"/>
    </source>
</evidence>
<feature type="coiled-coil region" evidence="6">
    <location>
        <begin position="322"/>
        <end position="383"/>
    </location>
</feature>
<dbReference type="Pfam" id="PF03631">
    <property type="entry name" value="Virul_fac_BrkB"/>
    <property type="match status" value="1"/>
</dbReference>
<proteinExistence type="predicted"/>
<evidence type="ECO:0000256" key="2">
    <source>
        <dbReference type="ARBA" id="ARBA00022475"/>
    </source>
</evidence>